<comment type="caution">
    <text evidence="3">The sequence shown here is derived from an EMBL/GenBank/DDBJ whole genome shotgun (WGS) entry which is preliminary data.</text>
</comment>
<evidence type="ECO:0000259" key="2">
    <source>
        <dbReference type="Pfam" id="PF00975"/>
    </source>
</evidence>
<dbReference type="InterPro" id="IPR012223">
    <property type="entry name" value="TEII"/>
</dbReference>
<feature type="domain" description="Thioesterase" evidence="2">
    <location>
        <begin position="2"/>
        <end position="213"/>
    </location>
</feature>
<dbReference type="Proteomes" id="UP001243403">
    <property type="component" value="Unassembled WGS sequence"/>
</dbReference>
<accession>A0ABT6VCN6</accession>
<dbReference type="InterPro" id="IPR029058">
    <property type="entry name" value="AB_hydrolase_fold"/>
</dbReference>
<evidence type="ECO:0000313" key="4">
    <source>
        <dbReference type="Proteomes" id="UP001243403"/>
    </source>
</evidence>
<proteinExistence type="inferred from homology"/>
<sequence>MKIIAFTFAGGSRYSFQMFSKKISHFIVEEYPGRGLRIKEKMLTEIDMIIEDLLPKVIKEIETTKEYIIYGHSMGALIGFLICHRLQELEIKSPLKLVVSGRNDPSLKRDKKIADLPNIQFWEEVIKIGGIPDELKKHPELIDFYVPILKADFKAIEDYHYEKSEKLKVPIDVFYGKSEGISENEIEGWKNHSTEKVVLNSLEGNHFFIYDNESFFVNYFESLTTNIHIPIN</sequence>
<gene>
    <name evidence="3" type="ORF">QLS65_13980</name>
</gene>
<dbReference type="Pfam" id="PF00975">
    <property type="entry name" value="Thioesterase"/>
    <property type="match status" value="1"/>
</dbReference>
<dbReference type="RefSeq" id="WP_282718433.1">
    <property type="nucleotide sequence ID" value="NZ_JASCRZ010000007.1"/>
</dbReference>
<comment type="similarity">
    <text evidence="1">Belongs to the thioesterase family.</text>
</comment>
<dbReference type="Gene3D" id="3.40.50.1820">
    <property type="entry name" value="alpha/beta hydrolase"/>
    <property type="match status" value="1"/>
</dbReference>
<reference evidence="3 4" key="1">
    <citation type="submission" date="2023-04" db="EMBL/GenBank/DDBJ databases">
        <title>Two novel species of Flavobacterium.</title>
        <authorList>
            <person name="Liu Q."/>
            <person name="Xin Y.-H."/>
        </authorList>
    </citation>
    <scope>NUCLEOTIDE SEQUENCE [LARGE SCALE GENOMIC DNA]</scope>
    <source>
        <strain evidence="3 4">LB1P51</strain>
    </source>
</reference>
<dbReference type="PANTHER" id="PTHR11487:SF0">
    <property type="entry name" value="S-ACYL FATTY ACID SYNTHASE THIOESTERASE, MEDIUM CHAIN"/>
    <property type="match status" value="1"/>
</dbReference>
<dbReference type="EMBL" id="JASCRZ010000007">
    <property type="protein sequence ID" value="MDI5896001.1"/>
    <property type="molecule type" value="Genomic_DNA"/>
</dbReference>
<dbReference type="InterPro" id="IPR001031">
    <property type="entry name" value="Thioesterase"/>
</dbReference>
<organism evidence="3 4">
    <name type="scientific">Flavobacterium algoritolerans</name>
    <dbReference type="NCBI Taxonomy" id="3041254"/>
    <lineage>
        <taxon>Bacteria</taxon>
        <taxon>Pseudomonadati</taxon>
        <taxon>Bacteroidota</taxon>
        <taxon>Flavobacteriia</taxon>
        <taxon>Flavobacteriales</taxon>
        <taxon>Flavobacteriaceae</taxon>
        <taxon>Flavobacterium</taxon>
    </lineage>
</organism>
<evidence type="ECO:0000256" key="1">
    <source>
        <dbReference type="ARBA" id="ARBA00007169"/>
    </source>
</evidence>
<dbReference type="PANTHER" id="PTHR11487">
    <property type="entry name" value="THIOESTERASE"/>
    <property type="match status" value="1"/>
</dbReference>
<dbReference type="SUPFAM" id="SSF53474">
    <property type="entry name" value="alpha/beta-Hydrolases"/>
    <property type="match status" value="1"/>
</dbReference>
<protein>
    <submittedName>
        <fullName evidence="3">Thioesterase domain-containing protein</fullName>
    </submittedName>
</protein>
<evidence type="ECO:0000313" key="3">
    <source>
        <dbReference type="EMBL" id="MDI5896001.1"/>
    </source>
</evidence>
<name>A0ABT6VCN6_9FLAO</name>
<keyword evidence="4" id="KW-1185">Reference proteome</keyword>